<keyword evidence="2" id="KW-0378">Hydrolase</keyword>
<dbReference type="InterPro" id="IPR050993">
    <property type="entry name" value="Isochorismatase_domain"/>
</dbReference>
<keyword evidence="3" id="KW-1185">Reference proteome</keyword>
<gene>
    <name evidence="2" type="ORF">EP073_05180</name>
</gene>
<dbReference type="RefSeq" id="WP_128466100.1">
    <property type="nucleotide sequence ID" value="NZ_CP035108.1"/>
</dbReference>
<dbReference type="InterPro" id="IPR000868">
    <property type="entry name" value="Isochorismatase-like_dom"/>
</dbReference>
<name>A0A410JXC5_9BACT</name>
<dbReference type="SUPFAM" id="SSF52499">
    <property type="entry name" value="Isochorismatase-like hydrolases"/>
    <property type="match status" value="1"/>
</dbReference>
<dbReference type="OrthoDB" id="9796958at2"/>
<reference evidence="2 3" key="1">
    <citation type="submission" date="2019-01" db="EMBL/GenBank/DDBJ databases">
        <title>Geovibrio thiophilus DSM 11263, complete genome.</title>
        <authorList>
            <person name="Spring S."/>
            <person name="Bunk B."/>
            <person name="Sproer C."/>
        </authorList>
    </citation>
    <scope>NUCLEOTIDE SEQUENCE [LARGE SCALE GENOMIC DNA]</scope>
    <source>
        <strain evidence="2 3">DSM 11263</strain>
    </source>
</reference>
<feature type="domain" description="Isochorismatase-like" evidence="1">
    <location>
        <begin position="9"/>
        <end position="159"/>
    </location>
</feature>
<sequence length="182" mass="20256">MFRISKEDTALIVIDVQEKLIPAMDPKVYERIRNNIIKLIKSFKIIGSPVLVTQQYTKGLGGTVKEITEEAGEEFFEKVTFSCCGEKAFIERLKNEGVKNLILVGMETHVCVLQTAVDLIENGFNVHVVADSVCSRAKFNWEIGLRFMEKAGAVVTVSETVLFQLLGAAGTPEFKEVSKLIK</sequence>
<dbReference type="CDD" id="cd01012">
    <property type="entry name" value="YcaC_related"/>
    <property type="match status" value="1"/>
</dbReference>
<dbReference type="AlphaFoldDB" id="A0A410JXC5"/>
<protein>
    <submittedName>
        <fullName evidence="2">Hydrolase</fullName>
    </submittedName>
</protein>
<evidence type="ECO:0000313" key="3">
    <source>
        <dbReference type="Proteomes" id="UP000287502"/>
    </source>
</evidence>
<evidence type="ECO:0000259" key="1">
    <source>
        <dbReference type="Pfam" id="PF00857"/>
    </source>
</evidence>
<dbReference type="Proteomes" id="UP000287502">
    <property type="component" value="Chromosome"/>
</dbReference>
<dbReference type="GO" id="GO:0016787">
    <property type="term" value="F:hydrolase activity"/>
    <property type="evidence" value="ECO:0007669"/>
    <property type="project" value="UniProtKB-KW"/>
</dbReference>
<dbReference type="EMBL" id="CP035108">
    <property type="protein sequence ID" value="QAR32814.1"/>
    <property type="molecule type" value="Genomic_DNA"/>
</dbReference>
<accession>A0A410JXC5</accession>
<evidence type="ECO:0000313" key="2">
    <source>
        <dbReference type="EMBL" id="QAR32814.1"/>
    </source>
</evidence>
<dbReference type="PANTHER" id="PTHR14119:SF3">
    <property type="entry name" value="ISOCHORISMATASE DOMAIN-CONTAINING PROTEIN 2"/>
    <property type="match status" value="1"/>
</dbReference>
<dbReference type="PANTHER" id="PTHR14119">
    <property type="entry name" value="HYDROLASE"/>
    <property type="match status" value="1"/>
</dbReference>
<dbReference type="InterPro" id="IPR036380">
    <property type="entry name" value="Isochorismatase-like_sf"/>
</dbReference>
<dbReference type="Gene3D" id="3.40.50.850">
    <property type="entry name" value="Isochorismatase-like"/>
    <property type="match status" value="1"/>
</dbReference>
<dbReference type="KEGG" id="gtl:EP073_05180"/>
<dbReference type="Pfam" id="PF00857">
    <property type="entry name" value="Isochorismatase"/>
    <property type="match status" value="1"/>
</dbReference>
<proteinExistence type="predicted"/>
<organism evidence="2 3">
    <name type="scientific">Geovibrio thiophilus</name>
    <dbReference type="NCBI Taxonomy" id="139438"/>
    <lineage>
        <taxon>Bacteria</taxon>
        <taxon>Pseudomonadati</taxon>
        <taxon>Deferribacterota</taxon>
        <taxon>Deferribacteres</taxon>
        <taxon>Deferribacterales</taxon>
        <taxon>Geovibrionaceae</taxon>
        <taxon>Geovibrio</taxon>
    </lineage>
</organism>